<keyword evidence="1" id="KW-0732">Signal</keyword>
<keyword evidence="3" id="KW-1185">Reference proteome</keyword>
<comment type="caution">
    <text evidence="2">The sequence shown here is derived from an EMBL/GenBank/DDBJ whole genome shotgun (WGS) entry which is preliminary data.</text>
</comment>
<feature type="chain" id="PRO_5030994115" evidence="1">
    <location>
        <begin position="21"/>
        <end position="878"/>
    </location>
</feature>
<dbReference type="PROSITE" id="PS51257">
    <property type="entry name" value="PROKAR_LIPOPROTEIN"/>
    <property type="match status" value="1"/>
</dbReference>
<evidence type="ECO:0000313" key="2">
    <source>
        <dbReference type="EMBL" id="MYM70017.1"/>
    </source>
</evidence>
<gene>
    <name evidence="2" type="ORF">GTP45_24660</name>
</gene>
<dbReference type="SUPFAM" id="SSF50969">
    <property type="entry name" value="YVTN repeat-like/Quinoprotein amine dehydrogenase"/>
    <property type="match status" value="1"/>
</dbReference>
<protein>
    <submittedName>
        <fullName evidence="2">Quinoprotein amine dehydrogenase</fullName>
    </submittedName>
</protein>
<dbReference type="RefSeq" id="WP_161016502.1">
    <property type="nucleotide sequence ID" value="NZ_WWCK01000007.1"/>
</dbReference>
<dbReference type="Gene3D" id="2.60.40.10">
    <property type="entry name" value="Immunoglobulins"/>
    <property type="match status" value="1"/>
</dbReference>
<evidence type="ECO:0000256" key="1">
    <source>
        <dbReference type="SAM" id="SignalP"/>
    </source>
</evidence>
<dbReference type="Proteomes" id="UP000450012">
    <property type="component" value="Unassembled WGS sequence"/>
</dbReference>
<dbReference type="AlphaFoldDB" id="A0A7X4GUM6"/>
<name>A0A7X4GUM6_9BURK</name>
<evidence type="ECO:0000313" key="3">
    <source>
        <dbReference type="Proteomes" id="UP000450012"/>
    </source>
</evidence>
<dbReference type="EMBL" id="WWCK01000007">
    <property type="protein sequence ID" value="MYM70017.1"/>
    <property type="molecule type" value="Genomic_DNA"/>
</dbReference>
<feature type="signal peptide" evidence="1">
    <location>
        <begin position="1"/>
        <end position="20"/>
    </location>
</feature>
<reference evidence="2 3" key="1">
    <citation type="submission" date="2019-12" db="EMBL/GenBank/DDBJ databases">
        <title>Novel species isolated from a subtropical stream in China.</title>
        <authorList>
            <person name="Lu H."/>
        </authorList>
    </citation>
    <scope>NUCLEOTIDE SEQUENCE [LARGE SCALE GENOMIC DNA]</scope>
    <source>
        <strain evidence="2 3">FT55W</strain>
    </source>
</reference>
<dbReference type="InterPro" id="IPR013783">
    <property type="entry name" value="Ig-like_fold"/>
</dbReference>
<dbReference type="InterPro" id="IPR011044">
    <property type="entry name" value="Quino_amine_DH_bsu"/>
</dbReference>
<organism evidence="2 3">
    <name type="scientific">Duganella rivi</name>
    <dbReference type="NCBI Taxonomy" id="2666083"/>
    <lineage>
        <taxon>Bacteria</taxon>
        <taxon>Pseudomonadati</taxon>
        <taxon>Pseudomonadota</taxon>
        <taxon>Betaproteobacteria</taxon>
        <taxon>Burkholderiales</taxon>
        <taxon>Oxalobacteraceae</taxon>
        <taxon>Telluria group</taxon>
        <taxon>Duganella</taxon>
    </lineage>
</organism>
<accession>A0A7X4GUM6</accession>
<proteinExistence type="predicted"/>
<sequence>MLRLWPAHAAVPLFIAALLAGCGGGGGGGGSGGGTTAPPASPALTFSPATVTATANAGTSLTINVMAAVARPSDFSGATVFASVADTNGVILPGSSVVRDSDSQYHAVLLTSPTLAANNYKGSFSVRLCRDSACASQFPGSPVALPYDITVAPAGANPFTAVPAMPLTASAQAGGAAPAAVTVAIGATGRSWTASNGGAAWLKLSATSGTGDSSLSVSYDATGLAQGQYSTNLTISSNDNQVVTLPVALTVLPPGLVLGNNSVTFNAINGAAIPTQIVSLDTDNKITTNWTASSDAPWLAVSPPAGATPATTVLTVDSTIGTLASGTYRGNITITPQGLPVRSLPVTLNLSPATLSTSLTSVTLGGTLGRSFSAGQNFTLGLNTGTINWPWQLTGVPGWATVTATAGTVNAAGATVTFKAKPANALTGITPALITATAKVNGDVISNAVLVSLNKDQHKLIPAETAVAFVSMPGWSRLTRTITVSDNYGASSFGGMTASSDQSWLVVGVSNDKLILTADPSQLLSDTVNTATITVSASDPDASAPEVIRVALWKGSAAPSAQVKASLPYTNVAADPARPYAYLHNGGAVIDVYNVFTGAKEASITGFSAHLGDMAVTPNGDTLYVVDIDNARLTAVNLATRSISKQLILAAPGTQATRVKLIRPNGVEMLLLSDGQLFLTSTFQRIGVLPLTSGGALAASSDGKRVVQQGEASGTVQHTSVSVDYAALSGGTLFAAKQTPASHNSPSTQGQDLWVTGTSEPDDNLKNMRVYSAAATPKSCVVMNATDLGILGYLAIGDAAPNNIKVAQDGRIFCGGAAKSTNNDIYMYDSTGARVLQQYKLSTTGKQLLPRQMVLSGEGWMMTAITDDGVVTFLPIGP</sequence>